<dbReference type="GO" id="GO:0008519">
    <property type="term" value="F:ammonium channel activity"/>
    <property type="evidence" value="ECO:0007669"/>
    <property type="project" value="InterPro"/>
</dbReference>
<dbReference type="AlphaFoldDB" id="A0A1I5XL37"/>
<protein>
    <recommendedName>
        <fullName evidence="8">Ammonium transporter</fullName>
    </recommendedName>
</protein>
<feature type="transmembrane region" description="Helical" evidence="8">
    <location>
        <begin position="42"/>
        <end position="63"/>
    </location>
</feature>
<dbReference type="Pfam" id="PF00909">
    <property type="entry name" value="Ammonium_transp"/>
    <property type="match status" value="1"/>
</dbReference>
<evidence type="ECO:0000256" key="8">
    <source>
        <dbReference type="RuleBase" id="RU362002"/>
    </source>
</evidence>
<dbReference type="InterPro" id="IPR029020">
    <property type="entry name" value="Ammonium/urea_transptr"/>
</dbReference>
<feature type="transmembrane region" description="Helical" evidence="8">
    <location>
        <begin position="297"/>
        <end position="316"/>
    </location>
</feature>
<feature type="transmembrane region" description="Helical" evidence="8">
    <location>
        <begin position="202"/>
        <end position="220"/>
    </location>
</feature>
<evidence type="ECO:0000313" key="11">
    <source>
        <dbReference type="Proteomes" id="UP000199029"/>
    </source>
</evidence>
<evidence type="ECO:0000256" key="1">
    <source>
        <dbReference type="ARBA" id="ARBA00004141"/>
    </source>
</evidence>
<feature type="transmembrane region" description="Helical" evidence="8">
    <location>
        <begin position="75"/>
        <end position="93"/>
    </location>
</feature>
<evidence type="ECO:0000256" key="2">
    <source>
        <dbReference type="ARBA" id="ARBA00005887"/>
    </source>
</evidence>
<gene>
    <name evidence="10" type="ORF">SAMN04515668_1926</name>
</gene>
<dbReference type="InterPro" id="IPR024041">
    <property type="entry name" value="NH4_transpt_AmtB-like_dom"/>
</dbReference>
<keyword evidence="7 8" id="KW-0924">Ammonia transport</keyword>
<feature type="transmembrane region" description="Helical" evidence="8">
    <location>
        <begin position="265"/>
        <end position="285"/>
    </location>
</feature>
<comment type="subcellular location">
    <subcellularLocation>
        <location evidence="8">Cell membrane</location>
        <topology evidence="8">Multi-pass membrane protein</topology>
    </subcellularLocation>
    <subcellularLocation>
        <location evidence="1">Membrane</location>
        <topology evidence="1">Multi-pass membrane protein</topology>
    </subcellularLocation>
</comment>
<feature type="transmembrane region" description="Helical" evidence="8">
    <location>
        <begin position="133"/>
        <end position="155"/>
    </location>
</feature>
<dbReference type="SUPFAM" id="SSF111352">
    <property type="entry name" value="Ammonium transporter"/>
    <property type="match status" value="1"/>
</dbReference>
<keyword evidence="4 8" id="KW-0812">Transmembrane</keyword>
<reference evidence="11" key="1">
    <citation type="submission" date="2016-10" db="EMBL/GenBank/DDBJ databases">
        <authorList>
            <person name="Varghese N."/>
            <person name="Submissions S."/>
        </authorList>
    </citation>
    <scope>NUCLEOTIDE SEQUENCE [LARGE SCALE GENOMIC DNA]</scope>
    <source>
        <strain evidence="11">OR362-8,ATCC BAA-1266,JCM 13504</strain>
    </source>
</reference>
<dbReference type="PANTHER" id="PTHR43029:SF10">
    <property type="entry name" value="AMMONIUM TRANSPORTER MEP2"/>
    <property type="match status" value="1"/>
</dbReference>
<name>A0A1I5XL37_HYMAR</name>
<organism evidence="10 11">
    <name type="scientific">Hymenobacter arizonensis</name>
    <name type="common">Siccationidurans arizonensis</name>
    <dbReference type="NCBI Taxonomy" id="1227077"/>
    <lineage>
        <taxon>Bacteria</taxon>
        <taxon>Pseudomonadati</taxon>
        <taxon>Bacteroidota</taxon>
        <taxon>Cytophagia</taxon>
        <taxon>Cytophagales</taxon>
        <taxon>Hymenobacteraceae</taxon>
        <taxon>Hymenobacter</taxon>
    </lineage>
</organism>
<accession>A0A1I5XL37</accession>
<feature type="transmembrane region" description="Helical" evidence="8">
    <location>
        <begin position="351"/>
        <end position="370"/>
    </location>
</feature>
<dbReference type="OrthoDB" id="9814202at2"/>
<feature type="domain" description="Ammonium transporter AmtB-like" evidence="9">
    <location>
        <begin position="43"/>
        <end position="433"/>
    </location>
</feature>
<proteinExistence type="inferred from homology"/>
<dbReference type="STRING" id="1227077.SAMN04515668_1926"/>
<evidence type="ECO:0000256" key="6">
    <source>
        <dbReference type="ARBA" id="ARBA00023136"/>
    </source>
</evidence>
<evidence type="ECO:0000256" key="4">
    <source>
        <dbReference type="ARBA" id="ARBA00022692"/>
    </source>
</evidence>
<dbReference type="GO" id="GO:0005886">
    <property type="term" value="C:plasma membrane"/>
    <property type="evidence" value="ECO:0007669"/>
    <property type="project" value="UniProtKB-SubCell"/>
</dbReference>
<dbReference type="InterPro" id="IPR001905">
    <property type="entry name" value="Ammonium_transpt"/>
</dbReference>
<evidence type="ECO:0000256" key="3">
    <source>
        <dbReference type="ARBA" id="ARBA00022448"/>
    </source>
</evidence>
<evidence type="ECO:0000256" key="7">
    <source>
        <dbReference type="ARBA" id="ARBA00023177"/>
    </source>
</evidence>
<comment type="similarity">
    <text evidence="2 8">Belongs to the ammonia transporter channel (TC 1.A.11.2) family.</text>
</comment>
<dbReference type="InterPro" id="IPR018047">
    <property type="entry name" value="Ammonium_transpt_CS"/>
</dbReference>
<keyword evidence="3 8" id="KW-0813">Transport</keyword>
<dbReference type="Gene3D" id="1.10.3430.10">
    <property type="entry name" value="Ammonium transporter AmtB like domains"/>
    <property type="match status" value="1"/>
</dbReference>
<evidence type="ECO:0000256" key="5">
    <source>
        <dbReference type="ARBA" id="ARBA00022989"/>
    </source>
</evidence>
<feature type="transmembrane region" description="Helical" evidence="8">
    <location>
        <begin position="322"/>
        <end position="339"/>
    </location>
</feature>
<dbReference type="NCBIfam" id="TIGR00836">
    <property type="entry name" value="amt"/>
    <property type="match status" value="1"/>
</dbReference>
<evidence type="ECO:0000313" key="10">
    <source>
        <dbReference type="EMBL" id="SFQ32681.1"/>
    </source>
</evidence>
<feature type="transmembrane region" description="Helical" evidence="8">
    <location>
        <begin position="232"/>
        <end position="253"/>
    </location>
</feature>
<evidence type="ECO:0000259" key="9">
    <source>
        <dbReference type="Pfam" id="PF00909"/>
    </source>
</evidence>
<keyword evidence="5 8" id="KW-1133">Transmembrane helix</keyword>
<feature type="transmembrane region" description="Helical" evidence="8">
    <location>
        <begin position="382"/>
        <end position="405"/>
    </location>
</feature>
<keyword evidence="6 8" id="KW-0472">Membrane</keyword>
<dbReference type="PANTHER" id="PTHR43029">
    <property type="entry name" value="AMMONIUM TRANSPORTER MEP2"/>
    <property type="match status" value="1"/>
</dbReference>
<keyword evidence="11" id="KW-1185">Reference proteome</keyword>
<sequence>MTRKQYLASACLAVLLILALVAALLPQDHPDAKPDAFVAADLAWMLTASGLVLFMVPGLAFFYGGMVSKRSVISTMLQSFISLGVISVLWYVVGFSLAFGESIGGVIGNPMTFLLFNHVGTAPHPRLAPNLPLVLYAAFQLKFAIITPALISGAFAERIRFWGYLLFISLFSLVIYCPLAHWTWHPDGFLFKWGVLDFAGGTVVHISAGFAALAGALALGRREAHKAGHQHIPVNIPFVLLGTGLLWFGWFGFNSGSALAANTVAVQAFFTTHMASAAAMLTWMLIEAVRGQRPSAVGAAIGAVVGLVAITPAAGYVSYGPALFIGASAAAISAWAVAMKNRTTLDDTLDVFPCHGVGGIVGMIMTAVFAKEGGLITGSTTLFLHHIGALVFISVFTFGGSFLLYKFTNLLIPIRVNARHEADGLDVSQHGETMAPAHEPLPMAPEPYITPEQLALGTSQLQASNWPLASNA</sequence>
<dbReference type="RefSeq" id="WP_092671625.1">
    <property type="nucleotide sequence ID" value="NZ_FOXS01000002.1"/>
</dbReference>
<dbReference type="Proteomes" id="UP000199029">
    <property type="component" value="Unassembled WGS sequence"/>
</dbReference>
<feature type="transmembrane region" description="Helical" evidence="8">
    <location>
        <begin position="162"/>
        <end position="182"/>
    </location>
</feature>
<dbReference type="PROSITE" id="PS01219">
    <property type="entry name" value="AMMONIUM_TRANSP"/>
    <property type="match status" value="1"/>
</dbReference>
<dbReference type="EMBL" id="FOXS01000002">
    <property type="protein sequence ID" value="SFQ32681.1"/>
    <property type="molecule type" value="Genomic_DNA"/>
</dbReference>